<evidence type="ECO:0000313" key="1">
    <source>
        <dbReference type="Proteomes" id="UP000887580"/>
    </source>
</evidence>
<dbReference type="WBParaSite" id="PS1159_v2.g22364.t1">
    <property type="protein sequence ID" value="PS1159_v2.g22364.t1"/>
    <property type="gene ID" value="PS1159_v2.g22364"/>
</dbReference>
<reference evidence="2" key="1">
    <citation type="submission" date="2022-11" db="UniProtKB">
        <authorList>
            <consortium name="WormBaseParasite"/>
        </authorList>
    </citation>
    <scope>IDENTIFICATION</scope>
</reference>
<name>A0AC35G0S4_9BILA</name>
<dbReference type="Proteomes" id="UP000887580">
    <property type="component" value="Unplaced"/>
</dbReference>
<organism evidence="1 2">
    <name type="scientific">Panagrolaimus sp. PS1159</name>
    <dbReference type="NCBI Taxonomy" id="55785"/>
    <lineage>
        <taxon>Eukaryota</taxon>
        <taxon>Metazoa</taxon>
        <taxon>Ecdysozoa</taxon>
        <taxon>Nematoda</taxon>
        <taxon>Chromadorea</taxon>
        <taxon>Rhabditida</taxon>
        <taxon>Tylenchina</taxon>
        <taxon>Panagrolaimomorpha</taxon>
        <taxon>Panagrolaimoidea</taxon>
        <taxon>Panagrolaimidae</taxon>
        <taxon>Panagrolaimus</taxon>
    </lineage>
</organism>
<protein>
    <submittedName>
        <fullName evidence="2">Uncharacterized protein</fullName>
    </submittedName>
</protein>
<evidence type="ECO:0000313" key="2">
    <source>
        <dbReference type="WBParaSite" id="PS1159_v2.g22364.t1"/>
    </source>
</evidence>
<accession>A0AC35G0S4</accession>
<proteinExistence type="predicted"/>
<sequence>MFITSIIHRIFGKKSKKVEIAKEEKKLTKLPEDYENFQSIGSPSTTQSNAYELDLKLLKMRHQRNCKNINPRLSALKSIKKSQPQSRTKAVKSLSAEAGSIQLYPHLKPIISPKIRRVSAPKIQRIPTYRFVFRRTYVIRRRKFPYAK</sequence>